<evidence type="ECO:0000313" key="3">
    <source>
        <dbReference type="Ensembl" id="ENSFTIP00000011439.1"/>
    </source>
</evidence>
<dbReference type="InterPro" id="IPR026642">
    <property type="entry name" value="Glcci1/FAM117"/>
</dbReference>
<accession>A0A8C4ULC0</accession>
<reference evidence="3" key="1">
    <citation type="submission" date="2025-08" db="UniProtKB">
        <authorList>
            <consortium name="Ensembl"/>
        </authorList>
    </citation>
    <scope>IDENTIFICATION</scope>
</reference>
<sequence>MQTNFPAGLSSPLSCYLFGSGDNTFFPAARVTTGLQKRATVLSAHGPCVDHLEFGAGLDAMKGMGGCCEACAVCLAVACRSVRLALRPLCCWLAMGLHWCADTQSQATSVPCAAAVEKTCRPRQPRVRRTSSLDTIVGSYLLGQWPRDTEGASTLCMNDKATQTPVSWHDAEVGKASCSAHKRSASWGSADHRREIAKLKQQLQRTKLNGRSGKEKEKSSPLQGDHAVFGSLRDTPSGFLSSCPILRFSPCLHRSLEGLNQELEEAFVKEQGDEELLRILDVPDGHRAPAPAQRGSQDASLTLEPGSDSCSSLSLSPSPSPQGLEGRCSVLSTYCCWILLKISQSAFPSLLEEGSPSPVLAFAASPRPNHSYMFKREPPEGCEKVRAFEEASSPSPDQPFQPSCPDKNKVHFNPTGSAFCPVSLVKPLFPNVGFLFRGFPASSSPGTGTFTSCQATAPTPFLGVRKDAAVEGFSEVSQPPSLNYDHWKHGQAEESVVFHSSLVV</sequence>
<dbReference type="OMA" id="QWPRDTD"/>
<feature type="region of interest" description="Disordered" evidence="2">
    <location>
        <begin position="204"/>
        <end position="228"/>
    </location>
</feature>
<feature type="compositionally biased region" description="Low complexity" evidence="2">
    <location>
        <begin position="303"/>
        <end position="323"/>
    </location>
</feature>
<dbReference type="AlphaFoldDB" id="A0A8C4ULC0"/>
<keyword evidence="1" id="KW-0597">Phosphoprotein</keyword>
<evidence type="ECO:0000313" key="4">
    <source>
        <dbReference type="Proteomes" id="UP000694562"/>
    </source>
</evidence>
<protein>
    <submittedName>
        <fullName evidence="3">Family with sequence similarity 117 member A</fullName>
    </submittedName>
</protein>
<feature type="region of interest" description="Disordered" evidence="2">
    <location>
        <begin position="284"/>
        <end position="323"/>
    </location>
</feature>
<keyword evidence="4" id="KW-1185">Reference proteome</keyword>
<dbReference type="Pfam" id="PF15388">
    <property type="entry name" value="FAM117"/>
    <property type="match status" value="1"/>
</dbReference>
<dbReference type="Ensembl" id="ENSFTIT00000011933.1">
    <property type="protein sequence ID" value="ENSFTIP00000011439.1"/>
    <property type="gene ID" value="ENSFTIG00000007642.1"/>
</dbReference>
<dbReference type="Proteomes" id="UP000694562">
    <property type="component" value="Unplaced"/>
</dbReference>
<dbReference type="PANTHER" id="PTHR14972">
    <property type="entry name" value="AGAP011572-PA"/>
    <property type="match status" value="1"/>
</dbReference>
<proteinExistence type="predicted"/>
<evidence type="ECO:0000256" key="1">
    <source>
        <dbReference type="ARBA" id="ARBA00022553"/>
    </source>
</evidence>
<reference evidence="3" key="2">
    <citation type="submission" date="2025-09" db="UniProtKB">
        <authorList>
            <consortium name="Ensembl"/>
        </authorList>
    </citation>
    <scope>IDENTIFICATION</scope>
</reference>
<name>A0A8C4ULC0_FALTI</name>
<dbReference type="OrthoDB" id="10037581at2759"/>
<dbReference type="PANTHER" id="PTHR14972:SF7">
    <property type="entry name" value="PROTEIN FAM117A"/>
    <property type="match status" value="1"/>
</dbReference>
<organism evidence="3 4">
    <name type="scientific">Falco tinnunculus</name>
    <name type="common">Common kestrel</name>
    <dbReference type="NCBI Taxonomy" id="100819"/>
    <lineage>
        <taxon>Eukaryota</taxon>
        <taxon>Metazoa</taxon>
        <taxon>Chordata</taxon>
        <taxon>Craniata</taxon>
        <taxon>Vertebrata</taxon>
        <taxon>Euteleostomi</taxon>
        <taxon>Archelosauria</taxon>
        <taxon>Archosauria</taxon>
        <taxon>Dinosauria</taxon>
        <taxon>Saurischia</taxon>
        <taxon>Theropoda</taxon>
        <taxon>Coelurosauria</taxon>
        <taxon>Aves</taxon>
        <taxon>Neognathae</taxon>
        <taxon>Neoaves</taxon>
        <taxon>Telluraves</taxon>
        <taxon>Australaves</taxon>
        <taxon>Falconiformes</taxon>
        <taxon>Falconidae</taxon>
        <taxon>Falco</taxon>
    </lineage>
</organism>
<evidence type="ECO:0000256" key="2">
    <source>
        <dbReference type="SAM" id="MobiDB-lite"/>
    </source>
</evidence>